<name>A0A1Y1SH94_9GAMM</name>
<evidence type="ECO:0000256" key="1">
    <source>
        <dbReference type="ARBA" id="ARBA00022553"/>
    </source>
</evidence>
<dbReference type="Pfam" id="PF00486">
    <property type="entry name" value="Trans_reg_C"/>
    <property type="match status" value="1"/>
</dbReference>
<dbReference type="PROSITE" id="PS50110">
    <property type="entry name" value="RESPONSE_REGULATORY"/>
    <property type="match status" value="1"/>
</dbReference>
<gene>
    <name evidence="10" type="ORF">ATO7_04215</name>
</gene>
<evidence type="ECO:0000313" key="10">
    <source>
        <dbReference type="EMBL" id="ORE89052.1"/>
    </source>
</evidence>
<dbReference type="RefSeq" id="WP_083559834.1">
    <property type="nucleotide sequence ID" value="NZ_AQQV01000001.1"/>
</dbReference>
<evidence type="ECO:0000256" key="4">
    <source>
        <dbReference type="ARBA" id="ARBA00023125"/>
    </source>
</evidence>
<dbReference type="CDD" id="cd00383">
    <property type="entry name" value="trans_reg_C"/>
    <property type="match status" value="1"/>
</dbReference>
<dbReference type="CDD" id="cd00156">
    <property type="entry name" value="REC"/>
    <property type="match status" value="1"/>
</dbReference>
<evidence type="ECO:0000256" key="2">
    <source>
        <dbReference type="ARBA" id="ARBA00023012"/>
    </source>
</evidence>
<dbReference type="Gene3D" id="3.40.50.2300">
    <property type="match status" value="1"/>
</dbReference>
<dbReference type="OrthoDB" id="6117814at2"/>
<dbReference type="SUPFAM" id="SSF46894">
    <property type="entry name" value="C-terminal effector domain of the bipartite response regulators"/>
    <property type="match status" value="1"/>
</dbReference>
<dbReference type="EMBL" id="AQQV01000001">
    <property type="protein sequence ID" value="ORE89052.1"/>
    <property type="molecule type" value="Genomic_DNA"/>
</dbReference>
<dbReference type="Gene3D" id="1.10.10.10">
    <property type="entry name" value="Winged helix-like DNA-binding domain superfamily/Winged helix DNA-binding domain"/>
    <property type="match status" value="1"/>
</dbReference>
<keyword evidence="4 7" id="KW-0238">DNA-binding</keyword>
<dbReference type="SMART" id="SM00862">
    <property type="entry name" value="Trans_reg_C"/>
    <property type="match status" value="1"/>
</dbReference>
<evidence type="ECO:0000256" key="5">
    <source>
        <dbReference type="ARBA" id="ARBA00023163"/>
    </source>
</evidence>
<reference evidence="10 11" key="1">
    <citation type="submission" date="2013-04" db="EMBL/GenBank/DDBJ databases">
        <title>Oceanococcus atlanticus 22II-S10r2 Genome Sequencing.</title>
        <authorList>
            <person name="Lai Q."/>
            <person name="Li G."/>
            <person name="Shao Z."/>
        </authorList>
    </citation>
    <scope>NUCLEOTIDE SEQUENCE [LARGE SCALE GENOMIC DNA]</scope>
    <source>
        <strain evidence="10 11">22II-S10r2</strain>
    </source>
</reference>
<keyword evidence="11" id="KW-1185">Reference proteome</keyword>
<dbReference type="GO" id="GO:0032993">
    <property type="term" value="C:protein-DNA complex"/>
    <property type="evidence" value="ECO:0007669"/>
    <property type="project" value="TreeGrafter"/>
</dbReference>
<dbReference type="InterPro" id="IPR001789">
    <property type="entry name" value="Sig_transdc_resp-reg_receiver"/>
</dbReference>
<dbReference type="STRING" id="1317117.ATO7_04215"/>
<accession>A0A1Y1SH94</accession>
<dbReference type="AlphaFoldDB" id="A0A1Y1SH94"/>
<sequence length="259" mass="28667">MNVLLVMDDSARESTMRQIFGKSANLIIRVASARALNVALADHKFHVAICDARLSSDNVYTLATRLRLAQIPGTIMLSAHASREERLLCLSIGIDHCLCEPLDTVELGALVRNLYDRACRALPPALSSTIGTPSSRELAHNSWTLDVRGWVLRAPNNQTAQLSMAENLVLGQLFEHAGEVVSREHLTGLLSKHQVRVYSRNLDAMISRLRRKARQLDEQHPLMIRSARNVGYVFTGNGAILNHDMDTTSPGMKQRAGAR</sequence>
<dbReference type="InterPro" id="IPR011006">
    <property type="entry name" value="CheY-like_superfamily"/>
</dbReference>
<dbReference type="GO" id="GO:0000156">
    <property type="term" value="F:phosphorelay response regulator activity"/>
    <property type="evidence" value="ECO:0007669"/>
    <property type="project" value="TreeGrafter"/>
</dbReference>
<dbReference type="PANTHER" id="PTHR48111">
    <property type="entry name" value="REGULATOR OF RPOS"/>
    <property type="match status" value="1"/>
</dbReference>
<feature type="modified residue" description="4-aspartylphosphate" evidence="6">
    <location>
        <position position="51"/>
    </location>
</feature>
<dbReference type="InterPro" id="IPR039420">
    <property type="entry name" value="WalR-like"/>
</dbReference>
<keyword evidence="2" id="KW-0902">Two-component regulatory system</keyword>
<dbReference type="Pfam" id="PF00072">
    <property type="entry name" value="Response_reg"/>
    <property type="match status" value="1"/>
</dbReference>
<dbReference type="SUPFAM" id="SSF52172">
    <property type="entry name" value="CheY-like"/>
    <property type="match status" value="1"/>
</dbReference>
<evidence type="ECO:0000313" key="11">
    <source>
        <dbReference type="Proteomes" id="UP000192342"/>
    </source>
</evidence>
<comment type="caution">
    <text evidence="10">The sequence shown here is derived from an EMBL/GenBank/DDBJ whole genome shotgun (WGS) entry which is preliminary data.</text>
</comment>
<dbReference type="SMART" id="SM00448">
    <property type="entry name" value="REC"/>
    <property type="match status" value="1"/>
</dbReference>
<protein>
    <submittedName>
        <fullName evidence="10">Two-component response regulator</fullName>
    </submittedName>
</protein>
<evidence type="ECO:0000259" key="8">
    <source>
        <dbReference type="PROSITE" id="PS50110"/>
    </source>
</evidence>
<feature type="domain" description="OmpR/PhoB-type" evidence="9">
    <location>
        <begin position="135"/>
        <end position="236"/>
    </location>
</feature>
<dbReference type="PANTHER" id="PTHR48111:SF1">
    <property type="entry name" value="TWO-COMPONENT RESPONSE REGULATOR ORR33"/>
    <property type="match status" value="1"/>
</dbReference>
<feature type="DNA-binding region" description="OmpR/PhoB-type" evidence="7">
    <location>
        <begin position="135"/>
        <end position="236"/>
    </location>
</feature>
<evidence type="ECO:0000256" key="3">
    <source>
        <dbReference type="ARBA" id="ARBA00023015"/>
    </source>
</evidence>
<dbReference type="Proteomes" id="UP000192342">
    <property type="component" value="Unassembled WGS sequence"/>
</dbReference>
<dbReference type="InterPro" id="IPR016032">
    <property type="entry name" value="Sig_transdc_resp-reg_C-effctor"/>
</dbReference>
<keyword evidence="1 6" id="KW-0597">Phosphoprotein</keyword>
<feature type="domain" description="Response regulatory" evidence="8">
    <location>
        <begin position="2"/>
        <end position="115"/>
    </location>
</feature>
<keyword evidence="3" id="KW-0805">Transcription regulation</keyword>
<dbReference type="InterPro" id="IPR036388">
    <property type="entry name" value="WH-like_DNA-bd_sf"/>
</dbReference>
<evidence type="ECO:0000259" key="9">
    <source>
        <dbReference type="PROSITE" id="PS51755"/>
    </source>
</evidence>
<dbReference type="GO" id="GO:0006355">
    <property type="term" value="P:regulation of DNA-templated transcription"/>
    <property type="evidence" value="ECO:0007669"/>
    <property type="project" value="InterPro"/>
</dbReference>
<dbReference type="GO" id="GO:0005829">
    <property type="term" value="C:cytosol"/>
    <property type="evidence" value="ECO:0007669"/>
    <property type="project" value="TreeGrafter"/>
</dbReference>
<proteinExistence type="predicted"/>
<evidence type="ECO:0000256" key="6">
    <source>
        <dbReference type="PROSITE-ProRule" id="PRU00169"/>
    </source>
</evidence>
<organism evidence="10 11">
    <name type="scientific">Oceanococcus atlanticus</name>
    <dbReference type="NCBI Taxonomy" id="1317117"/>
    <lineage>
        <taxon>Bacteria</taxon>
        <taxon>Pseudomonadati</taxon>
        <taxon>Pseudomonadota</taxon>
        <taxon>Gammaproteobacteria</taxon>
        <taxon>Chromatiales</taxon>
        <taxon>Oceanococcaceae</taxon>
        <taxon>Oceanococcus</taxon>
    </lineage>
</organism>
<keyword evidence="5" id="KW-0804">Transcription</keyword>
<evidence type="ECO:0000256" key="7">
    <source>
        <dbReference type="PROSITE-ProRule" id="PRU01091"/>
    </source>
</evidence>
<dbReference type="GO" id="GO:0000976">
    <property type="term" value="F:transcription cis-regulatory region binding"/>
    <property type="evidence" value="ECO:0007669"/>
    <property type="project" value="TreeGrafter"/>
</dbReference>
<dbReference type="InterPro" id="IPR001867">
    <property type="entry name" value="OmpR/PhoB-type_DNA-bd"/>
</dbReference>
<dbReference type="PROSITE" id="PS51755">
    <property type="entry name" value="OMPR_PHOB"/>
    <property type="match status" value="1"/>
</dbReference>